<dbReference type="InterPro" id="IPR003099">
    <property type="entry name" value="Prephen_DH"/>
</dbReference>
<dbReference type="GO" id="GO:0004665">
    <property type="term" value="F:prephenate dehydrogenase (NADP+) activity"/>
    <property type="evidence" value="ECO:0007669"/>
    <property type="project" value="InterPro"/>
</dbReference>
<keyword evidence="1" id="KW-0560">Oxidoreductase</keyword>
<feature type="region of interest" description="Disordered" evidence="2">
    <location>
        <begin position="237"/>
        <end position="256"/>
    </location>
</feature>
<dbReference type="Proteomes" id="UP000236742">
    <property type="component" value="Unassembled WGS sequence"/>
</dbReference>
<dbReference type="GO" id="GO:0006571">
    <property type="term" value="P:tyrosine biosynthetic process"/>
    <property type="evidence" value="ECO:0007669"/>
    <property type="project" value="InterPro"/>
</dbReference>
<dbReference type="SUPFAM" id="SSF48179">
    <property type="entry name" value="6-phosphogluconate dehydrogenase C-terminal domain-like"/>
    <property type="match status" value="1"/>
</dbReference>
<evidence type="ECO:0000313" key="5">
    <source>
        <dbReference type="Proteomes" id="UP000236742"/>
    </source>
</evidence>
<dbReference type="InterPro" id="IPR036291">
    <property type="entry name" value="NAD(P)-bd_dom_sf"/>
</dbReference>
<feature type="domain" description="Prephenate/arogenate dehydrogenase" evidence="3">
    <location>
        <begin position="7"/>
        <end position="256"/>
    </location>
</feature>
<organism evidence="4 5">
    <name type="scientific">Jhaorihella thermophila</name>
    <dbReference type="NCBI Taxonomy" id="488547"/>
    <lineage>
        <taxon>Bacteria</taxon>
        <taxon>Pseudomonadati</taxon>
        <taxon>Pseudomonadota</taxon>
        <taxon>Alphaproteobacteria</taxon>
        <taxon>Rhodobacterales</taxon>
        <taxon>Paracoccaceae</taxon>
        <taxon>Jhaorihella</taxon>
    </lineage>
</organism>
<evidence type="ECO:0000256" key="1">
    <source>
        <dbReference type="ARBA" id="ARBA00023002"/>
    </source>
</evidence>
<dbReference type="PANTHER" id="PTHR21363:SF0">
    <property type="entry name" value="PREPHENATE DEHYDROGENASE [NADP(+)]"/>
    <property type="match status" value="1"/>
</dbReference>
<dbReference type="Pfam" id="PF02153">
    <property type="entry name" value="PDH_N"/>
    <property type="match status" value="1"/>
</dbReference>
<reference evidence="4 5" key="1">
    <citation type="submission" date="2016-10" db="EMBL/GenBank/DDBJ databases">
        <authorList>
            <person name="de Groot N.N."/>
        </authorList>
    </citation>
    <scope>NUCLEOTIDE SEQUENCE [LARGE SCALE GENOMIC DNA]</scope>
    <source>
        <strain evidence="4 5">DSM 23413</strain>
    </source>
</reference>
<dbReference type="PROSITE" id="PS51176">
    <property type="entry name" value="PDH_ADH"/>
    <property type="match status" value="1"/>
</dbReference>
<dbReference type="GO" id="GO:0070403">
    <property type="term" value="F:NAD+ binding"/>
    <property type="evidence" value="ECO:0007669"/>
    <property type="project" value="InterPro"/>
</dbReference>
<protein>
    <submittedName>
        <fullName evidence="4">Prephenate dehydrogenase</fullName>
    </submittedName>
</protein>
<evidence type="ECO:0000313" key="4">
    <source>
        <dbReference type="EMBL" id="SEG04871.1"/>
    </source>
</evidence>
<keyword evidence="5" id="KW-1185">Reference proteome</keyword>
<dbReference type="OrthoDB" id="9800497at2"/>
<dbReference type="GO" id="GO:0008977">
    <property type="term" value="F:prephenate dehydrogenase (NAD+) activity"/>
    <property type="evidence" value="ECO:0007669"/>
    <property type="project" value="InterPro"/>
</dbReference>
<proteinExistence type="predicted"/>
<dbReference type="AlphaFoldDB" id="A0A1H5WZG8"/>
<dbReference type="InterPro" id="IPR050812">
    <property type="entry name" value="Preph/Arog_dehydrog"/>
</dbReference>
<dbReference type="RefSeq" id="WP_104008347.1">
    <property type="nucleotide sequence ID" value="NZ_FNVD01000009.1"/>
</dbReference>
<accession>A0A1H5WZG8</accession>
<dbReference type="Gene3D" id="1.10.3660.10">
    <property type="entry name" value="6-phosphogluconate dehydrogenase C-terminal like domain"/>
    <property type="match status" value="1"/>
</dbReference>
<dbReference type="Gene3D" id="3.40.50.720">
    <property type="entry name" value="NAD(P)-binding Rossmann-like Domain"/>
    <property type="match status" value="1"/>
</dbReference>
<dbReference type="PANTHER" id="PTHR21363">
    <property type="entry name" value="PREPHENATE DEHYDROGENASE"/>
    <property type="match status" value="1"/>
</dbReference>
<name>A0A1H5WZG8_9RHOB</name>
<dbReference type="InterPro" id="IPR008927">
    <property type="entry name" value="6-PGluconate_DH-like_C_sf"/>
</dbReference>
<gene>
    <name evidence="4" type="ORF">SAMN05421751_109104</name>
</gene>
<evidence type="ECO:0000256" key="2">
    <source>
        <dbReference type="SAM" id="MobiDB-lite"/>
    </source>
</evidence>
<dbReference type="EMBL" id="FNVD01000009">
    <property type="protein sequence ID" value="SEG04871.1"/>
    <property type="molecule type" value="Genomic_DNA"/>
</dbReference>
<dbReference type="InterPro" id="IPR046826">
    <property type="entry name" value="PDH_N"/>
</dbReference>
<dbReference type="SUPFAM" id="SSF51735">
    <property type="entry name" value="NAD(P)-binding Rossmann-fold domains"/>
    <property type="match status" value="1"/>
</dbReference>
<sequence length="256" mass="27430">MSTPRTPTIGLFGLGAFGRLILRHLGPHFPLTVHDPVHHDSAPPERAAACDIVILAVPVAAMAETCAAIAPHLRPGTLVVDVGSVKIEPARVMQQTLPAHVQIVGTHPLFGPQSARDGITGRNIAVCPVRGRAHLRIAAFLRRVLGLRVILTTPDAHDREAAVVQGLTHLIARVLVEMEPLPGRMTTASYARLMEAIDMVRGDPPGVLAAIETANPHARPVRDRFFATAAAVARRFESGDAGGEDQRRRSRRALIG</sequence>
<evidence type="ECO:0000259" key="3">
    <source>
        <dbReference type="PROSITE" id="PS51176"/>
    </source>
</evidence>